<organism evidence="1 2">
    <name type="scientific">Psychrobacter namhaensis</name>
    <dbReference type="NCBI Taxonomy" id="292734"/>
    <lineage>
        <taxon>Bacteria</taxon>
        <taxon>Pseudomonadati</taxon>
        <taxon>Pseudomonadota</taxon>
        <taxon>Gammaproteobacteria</taxon>
        <taxon>Moraxellales</taxon>
        <taxon>Moraxellaceae</taxon>
        <taxon>Psychrobacter</taxon>
    </lineage>
</organism>
<reference evidence="1 2" key="1">
    <citation type="submission" date="2024-11" db="EMBL/GenBank/DDBJ databases">
        <title>The Natural Products Discovery Center: Release of the First 8490 Sequenced Strains for Exploring Actinobacteria Biosynthetic Diversity.</title>
        <authorList>
            <person name="Kalkreuter E."/>
            <person name="Kautsar S.A."/>
            <person name="Yang D."/>
            <person name="Bader C.D."/>
            <person name="Teijaro C.N."/>
            <person name="Fluegel L."/>
            <person name="Davis C.M."/>
            <person name="Simpson J.R."/>
            <person name="Lauterbach L."/>
            <person name="Steele A.D."/>
            <person name="Gui C."/>
            <person name="Meng S."/>
            <person name="Li G."/>
            <person name="Viehrig K."/>
            <person name="Ye F."/>
            <person name="Su P."/>
            <person name="Kiefer A.F."/>
            <person name="Nichols A."/>
            <person name="Cepeda A.J."/>
            <person name="Yan W."/>
            <person name="Fan B."/>
            <person name="Jiang Y."/>
            <person name="Adhikari A."/>
            <person name="Zheng C.-J."/>
            <person name="Schuster L."/>
            <person name="Cowan T.M."/>
            <person name="Smanski M.J."/>
            <person name="Chevrette M.G."/>
            <person name="De Carvalho L.P.S."/>
            <person name="Shen B."/>
        </authorList>
    </citation>
    <scope>NUCLEOTIDE SEQUENCE [LARGE SCALE GENOMIC DNA]</scope>
    <source>
        <strain evidence="1 2">NPDC077433</strain>
    </source>
</reference>
<proteinExistence type="predicted"/>
<sequence>MATLREVFNRDVMLSYRSEQPLARTPMMQTGAFVTDPAIDAKLRAGDIEFSIPHVNPIDTNLEANYSNTIYTDVASPRQITGGKTKARAAFLNEGFLESSLERHLIGVSPLQLMQGMIDNMWAQQAEHRAVATVFGIRNLVMNNAGLKEQFVLDVSKTSSPTEASSWDVNQFIDAESLMVRGYRGQGAIVVHSKIAAKMRKQNLIERMTTSANLPPVDTYNGRAVIEDDDSTIIGTGVSAQYITYLMGAGAFGVGSTPSEEDLEYDRTANTGNGSGHTALWTRRDMLVHPQGFNFIADEATLTGGTEREAISASWTDLQKKENWELARDAKQTSIRFLITNL</sequence>
<protein>
    <recommendedName>
        <fullName evidence="3">Major capsid protein</fullName>
    </recommendedName>
</protein>
<dbReference type="EMBL" id="JBJDPD010000001">
    <property type="protein sequence ID" value="MFK3999854.1"/>
    <property type="molecule type" value="Genomic_DNA"/>
</dbReference>
<evidence type="ECO:0008006" key="3">
    <source>
        <dbReference type="Google" id="ProtNLM"/>
    </source>
</evidence>
<gene>
    <name evidence="1" type="ORF">ACI2I3_00705</name>
</gene>
<dbReference type="Proteomes" id="UP001620234">
    <property type="component" value="Unassembled WGS sequence"/>
</dbReference>
<comment type="caution">
    <text evidence="1">The sequence shown here is derived from an EMBL/GenBank/DDBJ whole genome shotgun (WGS) entry which is preliminary data.</text>
</comment>
<evidence type="ECO:0000313" key="1">
    <source>
        <dbReference type="EMBL" id="MFK3999854.1"/>
    </source>
</evidence>
<keyword evidence="2" id="KW-1185">Reference proteome</keyword>
<name>A0ABW8L825_9GAMM</name>
<accession>A0ABW8L825</accession>
<dbReference type="RefSeq" id="WP_404671699.1">
    <property type="nucleotide sequence ID" value="NZ_JBJDPD010000001.1"/>
</dbReference>
<evidence type="ECO:0000313" key="2">
    <source>
        <dbReference type="Proteomes" id="UP001620234"/>
    </source>
</evidence>